<dbReference type="InterPro" id="IPR050382">
    <property type="entry name" value="MFS_Na/Anion_cotransporter"/>
</dbReference>
<dbReference type="SUPFAM" id="SSF103473">
    <property type="entry name" value="MFS general substrate transporter"/>
    <property type="match status" value="1"/>
</dbReference>
<dbReference type="FunFam" id="1.20.1250.20:FF:000423">
    <property type="entry name" value="Putative inorganic phosphate cotransporter-like Protein"/>
    <property type="match status" value="1"/>
</dbReference>
<keyword evidence="5 7" id="KW-1133">Transmembrane helix</keyword>
<evidence type="ECO:0000256" key="2">
    <source>
        <dbReference type="ARBA" id="ARBA00022448"/>
    </source>
</evidence>
<evidence type="ECO:0000259" key="8">
    <source>
        <dbReference type="PROSITE" id="PS50850"/>
    </source>
</evidence>
<dbReference type="OrthoDB" id="2985014at2759"/>
<dbReference type="GO" id="GO:0015293">
    <property type="term" value="F:symporter activity"/>
    <property type="evidence" value="ECO:0007669"/>
    <property type="project" value="UniProtKB-KW"/>
</dbReference>
<feature type="transmembrane region" description="Helical" evidence="7">
    <location>
        <begin position="136"/>
        <end position="157"/>
    </location>
</feature>
<evidence type="ECO:0000256" key="4">
    <source>
        <dbReference type="ARBA" id="ARBA00022847"/>
    </source>
</evidence>
<feature type="transmembrane region" description="Helical" evidence="7">
    <location>
        <begin position="263"/>
        <end position="282"/>
    </location>
</feature>
<feature type="transmembrane region" description="Helical" evidence="7">
    <location>
        <begin position="310"/>
        <end position="328"/>
    </location>
</feature>
<dbReference type="GO" id="GO:0006820">
    <property type="term" value="P:monoatomic anion transport"/>
    <property type="evidence" value="ECO:0007669"/>
    <property type="project" value="TreeGrafter"/>
</dbReference>
<keyword evidence="2" id="KW-0813">Transport</keyword>
<keyword evidence="6 7" id="KW-0472">Membrane</keyword>
<comment type="subcellular location">
    <subcellularLocation>
        <location evidence="1">Membrane</location>
        <topology evidence="1">Multi-pass membrane protein</topology>
    </subcellularLocation>
</comment>
<feature type="transmembrane region" description="Helical" evidence="7">
    <location>
        <begin position="169"/>
        <end position="188"/>
    </location>
</feature>
<dbReference type="PANTHER" id="PTHR11662">
    <property type="entry name" value="SOLUTE CARRIER FAMILY 17"/>
    <property type="match status" value="1"/>
</dbReference>
<gene>
    <name evidence="9" type="ORF">PVAND_006350</name>
</gene>
<feature type="domain" description="Major facilitator superfamily (MFS) profile" evidence="8">
    <location>
        <begin position="11"/>
        <end position="455"/>
    </location>
</feature>
<feature type="transmembrane region" description="Helical" evidence="7">
    <location>
        <begin position="340"/>
        <end position="358"/>
    </location>
</feature>
<feature type="transmembrane region" description="Helical" evidence="7">
    <location>
        <begin position="393"/>
        <end position="418"/>
    </location>
</feature>
<evidence type="ECO:0000313" key="9">
    <source>
        <dbReference type="EMBL" id="KAG5676521.1"/>
    </source>
</evidence>
<dbReference type="InterPro" id="IPR020846">
    <property type="entry name" value="MFS_dom"/>
</dbReference>
<evidence type="ECO:0000256" key="1">
    <source>
        <dbReference type="ARBA" id="ARBA00004141"/>
    </source>
</evidence>
<dbReference type="AlphaFoldDB" id="A0A9J6C2X7"/>
<feature type="transmembrane region" description="Helical" evidence="7">
    <location>
        <begin position="430"/>
        <end position="449"/>
    </location>
</feature>
<protein>
    <recommendedName>
        <fullName evidence="8">Major facilitator superfamily (MFS) profile domain-containing protein</fullName>
    </recommendedName>
</protein>
<keyword evidence="10" id="KW-1185">Reference proteome</keyword>
<dbReference type="FunFam" id="1.20.1250.20:FF:000003">
    <property type="entry name" value="Solute carrier family 17 member 3"/>
    <property type="match status" value="1"/>
</dbReference>
<evidence type="ECO:0000256" key="7">
    <source>
        <dbReference type="SAM" id="Phobius"/>
    </source>
</evidence>
<dbReference type="GO" id="GO:0016020">
    <property type="term" value="C:membrane"/>
    <property type="evidence" value="ECO:0007669"/>
    <property type="project" value="UniProtKB-SubCell"/>
</dbReference>
<dbReference type="InterPro" id="IPR036259">
    <property type="entry name" value="MFS_trans_sf"/>
</dbReference>
<reference evidence="9" key="1">
    <citation type="submission" date="2021-03" db="EMBL/GenBank/DDBJ databases">
        <title>Chromosome level genome of the anhydrobiotic midge Polypedilum vanderplanki.</title>
        <authorList>
            <person name="Yoshida Y."/>
            <person name="Kikawada T."/>
            <person name="Gusev O."/>
        </authorList>
    </citation>
    <scope>NUCLEOTIDE SEQUENCE</scope>
    <source>
        <strain evidence="9">NIAS01</strain>
        <tissue evidence="9">Whole body or cell culture</tissue>
    </source>
</reference>
<dbReference type="EMBL" id="JADBJN010000002">
    <property type="protein sequence ID" value="KAG5676521.1"/>
    <property type="molecule type" value="Genomic_DNA"/>
</dbReference>
<evidence type="ECO:0000256" key="6">
    <source>
        <dbReference type="ARBA" id="ARBA00023136"/>
    </source>
</evidence>
<dbReference type="PROSITE" id="PS50850">
    <property type="entry name" value="MFS"/>
    <property type="match status" value="1"/>
</dbReference>
<dbReference type="InterPro" id="IPR011701">
    <property type="entry name" value="MFS"/>
</dbReference>
<sequence>MTCCIPQRIVLAIMAFLGFTCEYMMRNLLSLAITQIAKKNVTYYQVIEGDVCPSDNNTLTDSGSDSVEGTYEWSEEIQGVILSSFYWGYIVTHIPGGMLVEKLGGKITLLAGIVATSILTLLTPASIIYGGSTLLIINRVIMGLCQGFLYSAVFGLLASWIPLRERTTLGVFVLCGIQFGSILATYLSGVLLQKIDGWDWPFYIYGIVGFIWSLAFAIFCSKDPESNRFITEDEKNYLRKEIGVLERDTNLPSTPFKKILTSVPVWAIIISQTGMDFSFYVMTTDLPKYFADIMRIDVERNGLYSSLPQVLNFFSAMAFGLLSDICINKEYLSVKNTRKLFTSTGIIGLAVCFIMASYSGCDRLQAVLFFSFASGFAGLDNSRINNMDLSPNYAPTIIALVNSCGSIMGILAPIAVGLLTKNSTLLEWRLVFWMVFGILMATGLFYLIFADGKVQSWNDPNRRHNGTIAENGNGHLKHGDSEEELKDNFIKNRF</sequence>
<proteinExistence type="predicted"/>
<keyword evidence="3 7" id="KW-0812">Transmembrane</keyword>
<organism evidence="9 10">
    <name type="scientific">Polypedilum vanderplanki</name>
    <name type="common">Sleeping chironomid midge</name>
    <dbReference type="NCBI Taxonomy" id="319348"/>
    <lineage>
        <taxon>Eukaryota</taxon>
        <taxon>Metazoa</taxon>
        <taxon>Ecdysozoa</taxon>
        <taxon>Arthropoda</taxon>
        <taxon>Hexapoda</taxon>
        <taxon>Insecta</taxon>
        <taxon>Pterygota</taxon>
        <taxon>Neoptera</taxon>
        <taxon>Endopterygota</taxon>
        <taxon>Diptera</taxon>
        <taxon>Nematocera</taxon>
        <taxon>Chironomoidea</taxon>
        <taxon>Chironomidae</taxon>
        <taxon>Chironominae</taxon>
        <taxon>Polypedilum</taxon>
        <taxon>Polypedilum</taxon>
    </lineage>
</organism>
<keyword evidence="4" id="KW-0769">Symport</keyword>
<accession>A0A9J6C2X7</accession>
<evidence type="ECO:0000313" key="10">
    <source>
        <dbReference type="Proteomes" id="UP001107558"/>
    </source>
</evidence>
<dbReference type="Gene3D" id="1.20.1250.20">
    <property type="entry name" value="MFS general substrate transporter like domains"/>
    <property type="match status" value="2"/>
</dbReference>
<evidence type="ECO:0000256" key="3">
    <source>
        <dbReference type="ARBA" id="ARBA00022692"/>
    </source>
</evidence>
<dbReference type="Pfam" id="PF07690">
    <property type="entry name" value="MFS_1"/>
    <property type="match status" value="1"/>
</dbReference>
<evidence type="ECO:0000256" key="5">
    <source>
        <dbReference type="ARBA" id="ARBA00022989"/>
    </source>
</evidence>
<feature type="transmembrane region" description="Helical" evidence="7">
    <location>
        <begin position="107"/>
        <end position="130"/>
    </location>
</feature>
<dbReference type="Proteomes" id="UP001107558">
    <property type="component" value="Chromosome 2"/>
</dbReference>
<comment type="caution">
    <text evidence="9">The sequence shown here is derived from an EMBL/GenBank/DDBJ whole genome shotgun (WGS) entry which is preliminary data.</text>
</comment>
<feature type="transmembrane region" description="Helical" evidence="7">
    <location>
        <begin position="200"/>
        <end position="220"/>
    </location>
</feature>
<name>A0A9J6C2X7_POLVA</name>
<dbReference type="PANTHER" id="PTHR11662:SF415">
    <property type="entry name" value="AT30085P-RELATED"/>
    <property type="match status" value="1"/>
</dbReference>